<dbReference type="PANTHER" id="PTHR11559">
    <property type="entry name" value="CARBOXYLESTERASE"/>
    <property type="match status" value="1"/>
</dbReference>
<dbReference type="AlphaFoldDB" id="A0AAN6N3X9"/>
<dbReference type="Gene3D" id="3.40.50.1820">
    <property type="entry name" value="alpha/beta hydrolase"/>
    <property type="match status" value="1"/>
</dbReference>
<dbReference type="InterPro" id="IPR050309">
    <property type="entry name" value="Type-B_Carboxylest/Lipase"/>
</dbReference>
<comment type="caution">
    <text evidence="3">The sequence shown here is derived from an EMBL/GenBank/DDBJ whole genome shotgun (WGS) entry which is preliminary data.</text>
</comment>
<keyword evidence="4" id="KW-1185">Reference proteome</keyword>
<dbReference type="Proteomes" id="UP001303473">
    <property type="component" value="Unassembled WGS sequence"/>
</dbReference>
<feature type="domain" description="Carboxylesterase type B" evidence="2">
    <location>
        <begin position="29"/>
        <end position="520"/>
    </location>
</feature>
<evidence type="ECO:0000259" key="2">
    <source>
        <dbReference type="Pfam" id="PF00135"/>
    </source>
</evidence>
<dbReference type="Pfam" id="PF00135">
    <property type="entry name" value="COesterase"/>
    <property type="match status" value="1"/>
</dbReference>
<sequence>MKRSRAQHLLASALQIAQLPAASAALYQSVVQTSYGPIQGLAAFSNATAANISNWQNVGVWKGIPFAASTAGQNRWRPPQPRAAWNTTLVASSYGPGCPTTQGESATAGEDCLYLNIWSAANSTTDKLPVILWSHPAGGSSADALFDGGGMAAQNVVFVNYNYRDGVFGWLATPELSAEMGAANGNSSGNWGMLDQFAALKWVHANIAAFGGDPDRITTVGQSAGSAAAYHMVNSPLVKGLIVGAIAESGVRDPYDPLAASLAESYNNMTYSLSIGAAFLQANNATSIAQLRAIPLASLTDTSSQPGSGAGFRPTLDGYAVPDKYINTLLKIGPANDVPFMTGNTRDESGADFTLTSMNVSSYVAAMQAQYGNATFGNSSTSLAARALALYPAANASQAAMSYNAHWRDTSLVSSWKFALGWATKANSSMYTYYWDHAPPGQNQGAHHMSEINYVFNNLYRTDLPWTADDYAIAKTMSAYWANFAKTGNPNLGGSYDGDGNLTWWNSTPGSANSTAVMHVGDGWGDVPIAEPGQIQLILDYFSEQVPF</sequence>
<protein>
    <submittedName>
        <fullName evidence="3">Carboxylesterase protein</fullName>
    </submittedName>
</protein>
<dbReference type="InterPro" id="IPR029058">
    <property type="entry name" value="AB_hydrolase_fold"/>
</dbReference>
<dbReference type="SUPFAM" id="SSF53474">
    <property type="entry name" value="alpha/beta-Hydrolases"/>
    <property type="match status" value="1"/>
</dbReference>
<proteinExistence type="predicted"/>
<feature type="chain" id="PRO_5043007799" evidence="1">
    <location>
        <begin position="25"/>
        <end position="548"/>
    </location>
</feature>
<feature type="signal peptide" evidence="1">
    <location>
        <begin position="1"/>
        <end position="24"/>
    </location>
</feature>
<name>A0AAN6N3X9_9PEZI</name>
<dbReference type="InterPro" id="IPR002018">
    <property type="entry name" value="CarbesteraseB"/>
</dbReference>
<evidence type="ECO:0000313" key="3">
    <source>
        <dbReference type="EMBL" id="KAK3938731.1"/>
    </source>
</evidence>
<dbReference type="EMBL" id="MU853823">
    <property type="protein sequence ID" value="KAK3938731.1"/>
    <property type="molecule type" value="Genomic_DNA"/>
</dbReference>
<keyword evidence="1" id="KW-0732">Signal</keyword>
<organism evidence="3 4">
    <name type="scientific">Diplogelasinospora grovesii</name>
    <dbReference type="NCBI Taxonomy" id="303347"/>
    <lineage>
        <taxon>Eukaryota</taxon>
        <taxon>Fungi</taxon>
        <taxon>Dikarya</taxon>
        <taxon>Ascomycota</taxon>
        <taxon>Pezizomycotina</taxon>
        <taxon>Sordariomycetes</taxon>
        <taxon>Sordariomycetidae</taxon>
        <taxon>Sordariales</taxon>
        <taxon>Diplogelasinosporaceae</taxon>
        <taxon>Diplogelasinospora</taxon>
    </lineage>
</organism>
<evidence type="ECO:0000313" key="4">
    <source>
        <dbReference type="Proteomes" id="UP001303473"/>
    </source>
</evidence>
<reference evidence="4" key="1">
    <citation type="journal article" date="2023" name="Mol. Phylogenet. Evol.">
        <title>Genome-scale phylogeny and comparative genomics of the fungal order Sordariales.</title>
        <authorList>
            <person name="Hensen N."/>
            <person name="Bonometti L."/>
            <person name="Westerberg I."/>
            <person name="Brannstrom I.O."/>
            <person name="Guillou S."/>
            <person name="Cros-Aarteil S."/>
            <person name="Calhoun S."/>
            <person name="Haridas S."/>
            <person name="Kuo A."/>
            <person name="Mondo S."/>
            <person name="Pangilinan J."/>
            <person name="Riley R."/>
            <person name="LaButti K."/>
            <person name="Andreopoulos B."/>
            <person name="Lipzen A."/>
            <person name="Chen C."/>
            <person name="Yan M."/>
            <person name="Daum C."/>
            <person name="Ng V."/>
            <person name="Clum A."/>
            <person name="Steindorff A."/>
            <person name="Ohm R.A."/>
            <person name="Martin F."/>
            <person name="Silar P."/>
            <person name="Natvig D.O."/>
            <person name="Lalanne C."/>
            <person name="Gautier V."/>
            <person name="Ament-Velasquez S.L."/>
            <person name="Kruys A."/>
            <person name="Hutchinson M.I."/>
            <person name="Powell A.J."/>
            <person name="Barry K."/>
            <person name="Miller A.N."/>
            <person name="Grigoriev I.V."/>
            <person name="Debuchy R."/>
            <person name="Gladieux P."/>
            <person name="Hiltunen Thoren M."/>
            <person name="Johannesson H."/>
        </authorList>
    </citation>
    <scope>NUCLEOTIDE SEQUENCE [LARGE SCALE GENOMIC DNA]</scope>
    <source>
        <strain evidence="4">CBS 340.73</strain>
    </source>
</reference>
<gene>
    <name evidence="3" type="ORF">QBC46DRAFT_389496</name>
</gene>
<evidence type="ECO:0000256" key="1">
    <source>
        <dbReference type="SAM" id="SignalP"/>
    </source>
</evidence>
<accession>A0AAN6N3X9</accession>